<dbReference type="EMBL" id="HF548289">
    <property type="protein sequence ID" value="CCO21242.1"/>
    <property type="molecule type" value="Genomic_DNA"/>
</dbReference>
<evidence type="ECO:0000259" key="2">
    <source>
        <dbReference type="Pfam" id="PF13004"/>
    </source>
</evidence>
<dbReference type="Gene3D" id="2.30.42.10">
    <property type="match status" value="1"/>
</dbReference>
<dbReference type="Pfam" id="PF03572">
    <property type="entry name" value="Peptidase_S41"/>
    <property type="match status" value="1"/>
</dbReference>
<evidence type="ECO:0000313" key="4">
    <source>
        <dbReference type="EMBL" id="CCO21239.1"/>
    </source>
</evidence>
<dbReference type="Pfam" id="PF13004">
    <property type="entry name" value="BACON"/>
    <property type="match status" value="1"/>
</dbReference>
<gene>
    <name evidence="3" type="ORF">BN138_365</name>
    <name evidence="4" type="ORF">BN138_427</name>
    <name evidence="5" type="ORF">BN138_430</name>
</gene>
<reference evidence="3" key="1">
    <citation type="submission" date="2012-10" db="EMBL/GenBank/DDBJ databases">
        <authorList>
            <person name="Sandrine L."/>
        </authorList>
    </citation>
    <scope>NUCLEOTIDE SEQUENCE</scope>
</reference>
<dbReference type="InterPro" id="IPR029045">
    <property type="entry name" value="ClpP/crotonase-like_dom_sf"/>
</dbReference>
<dbReference type="EMBL" id="HF548288">
    <property type="protein sequence ID" value="CCO21239.1"/>
    <property type="molecule type" value="Genomic_DNA"/>
</dbReference>
<evidence type="ECO:0000313" key="5">
    <source>
        <dbReference type="EMBL" id="CCO21242.1"/>
    </source>
</evidence>
<protein>
    <recommendedName>
        <fullName evidence="6">Tail specific protease domain-containing protein</fullName>
    </recommendedName>
</protein>
<feature type="domain" description="Tail specific protease" evidence="1">
    <location>
        <begin position="341"/>
        <end position="488"/>
    </location>
</feature>
<dbReference type="AlphaFoldDB" id="S0DDQ2"/>
<dbReference type="SUPFAM" id="SSF52096">
    <property type="entry name" value="ClpP/crotonase"/>
    <property type="match status" value="1"/>
</dbReference>
<dbReference type="InterPro" id="IPR005151">
    <property type="entry name" value="Tail-specific_protease"/>
</dbReference>
<dbReference type="PANTHER" id="PTHR32060:SF30">
    <property type="entry name" value="CARBOXY-TERMINAL PROCESSING PROTEASE CTPA"/>
    <property type="match status" value="1"/>
</dbReference>
<sequence length="594" mass="66842">MHSRLQKYIFALLAAAAIASLPSCKDDMYDNSPKEPLELSQTEIIVGNGATTVHIGITARGQGWTVTGSESWCTVDPESGDRGISQVTVTFTEYSIEGEDKREATLTFTSGGETKTVKVTQHSTSKIPLPTEHPDHLINEEIRLQYLDKWYYNGETRTTDADYNQSYDKFYSNYLKFLKKNDLDGNAWASNNERYIYSYIEQNPKGTTANDTPPLNYGMEFELLEWNGKLAARILYVLKNSPADRAKLKRGDWFYKVNDVRMGNWITNKGDYQYNYLIDTLVSPIPGDIAKLGMLTFRNYSLELTDMGNSVTLSPENFRGNPILHHQFITRANVDTQDPTRTGYLVYNSFDPHFRDELIAEFTQFKNEAGNDGLTHFILDLRYNKSGTVEMAGLMGNLLVPEAARGKVFAQYKFAGGETATATFEPDETSGVKAPTILIITSKYTAGAAELLINALKGIEPDVKLVVIGNITEGMNVGMVKQTYPTEDNEYNMWIAAFTCTNALGEWDYRFGLTPATGKLSEWEGDNLKWPETWGWRGTVGATEDPLLKKAMDYVVGNEEMPKGSVFYETSRKRAGYVRRFCVPDNMVMETKTE</sequence>
<dbReference type="EMBL" id="HF548287">
    <property type="protein sequence ID" value="CCO21177.1"/>
    <property type="molecule type" value="Genomic_DNA"/>
</dbReference>
<evidence type="ECO:0000259" key="1">
    <source>
        <dbReference type="Pfam" id="PF03572"/>
    </source>
</evidence>
<dbReference type="Gene3D" id="2.60.40.10">
    <property type="entry name" value="Immunoglobulins"/>
    <property type="match status" value="1"/>
</dbReference>
<dbReference type="Gene3D" id="3.30.750.170">
    <property type="match status" value="1"/>
</dbReference>
<dbReference type="InterPro" id="IPR013783">
    <property type="entry name" value="Ig-like_fold"/>
</dbReference>
<dbReference type="GO" id="GO:0007165">
    <property type="term" value="P:signal transduction"/>
    <property type="evidence" value="ECO:0007669"/>
    <property type="project" value="TreeGrafter"/>
</dbReference>
<name>S0DDQ2_9ZZZZ</name>
<dbReference type="CDD" id="cd14948">
    <property type="entry name" value="BACON"/>
    <property type="match status" value="1"/>
</dbReference>
<dbReference type="GO" id="GO:0006508">
    <property type="term" value="P:proteolysis"/>
    <property type="evidence" value="ECO:0007669"/>
    <property type="project" value="InterPro"/>
</dbReference>
<dbReference type="GO" id="GO:0008236">
    <property type="term" value="F:serine-type peptidase activity"/>
    <property type="evidence" value="ECO:0007669"/>
    <property type="project" value="InterPro"/>
</dbReference>
<proteinExistence type="predicted"/>
<dbReference type="Gene3D" id="3.90.226.10">
    <property type="entry name" value="2-enoyl-CoA Hydratase, Chain A, domain 1"/>
    <property type="match status" value="1"/>
</dbReference>
<organism evidence="3">
    <name type="scientific">termite gut metagenome</name>
    <dbReference type="NCBI Taxonomy" id="433724"/>
    <lineage>
        <taxon>unclassified sequences</taxon>
        <taxon>metagenomes</taxon>
        <taxon>organismal metagenomes</taxon>
    </lineage>
</organism>
<dbReference type="SUPFAM" id="SSF50156">
    <property type="entry name" value="PDZ domain-like"/>
    <property type="match status" value="1"/>
</dbReference>
<dbReference type="GO" id="GO:0030288">
    <property type="term" value="C:outer membrane-bounded periplasmic space"/>
    <property type="evidence" value="ECO:0007669"/>
    <property type="project" value="TreeGrafter"/>
</dbReference>
<evidence type="ECO:0000313" key="3">
    <source>
        <dbReference type="EMBL" id="CCO21177.1"/>
    </source>
</evidence>
<dbReference type="InterPro" id="IPR024361">
    <property type="entry name" value="BACON"/>
</dbReference>
<reference evidence="3" key="2">
    <citation type="journal article" date="2013" name="Biotechnol. Biofuels">
        <title>Mining for hemicellulases in the fungus-growing termite Pseudacanthotermes militaris using functional metagenomics.</title>
        <authorList>
            <person name="Bastien G."/>
            <person name="Arnal G."/>
            <person name="Bozonnet S."/>
            <person name="Laguerre S."/>
            <person name="Ferreira F."/>
            <person name="Faure R."/>
            <person name="Henrissat B."/>
            <person name="Lefevre F."/>
            <person name="Robe P."/>
            <person name="Bouchez O."/>
            <person name="Noirot C."/>
            <person name="Dumon C."/>
            <person name="O'Donohue M."/>
        </authorList>
    </citation>
    <scope>NUCLEOTIDE SEQUENCE</scope>
</reference>
<dbReference type="InterPro" id="IPR036034">
    <property type="entry name" value="PDZ_sf"/>
</dbReference>
<feature type="domain" description="BACON" evidence="2">
    <location>
        <begin position="64"/>
        <end position="121"/>
    </location>
</feature>
<evidence type="ECO:0008006" key="6">
    <source>
        <dbReference type="Google" id="ProtNLM"/>
    </source>
</evidence>
<dbReference type="GO" id="GO:0004175">
    <property type="term" value="F:endopeptidase activity"/>
    <property type="evidence" value="ECO:0007669"/>
    <property type="project" value="TreeGrafter"/>
</dbReference>
<accession>S0DDQ2</accession>
<dbReference type="PANTHER" id="PTHR32060">
    <property type="entry name" value="TAIL-SPECIFIC PROTEASE"/>
    <property type="match status" value="1"/>
</dbReference>